<evidence type="ECO:0000313" key="1">
    <source>
        <dbReference type="EMBL" id="KKU89640.1"/>
    </source>
</evidence>
<sequence>MEGSLPRSGKFLDERIGSMPELELVLMAAMKDLGVHEERIGNARTLGQHGDIPQDVAGHQFKEGRSQLIVPVFPGDAECSRDGCIVSDHRKK</sequence>
<dbReference type="Proteomes" id="UP000033882">
    <property type="component" value="Unassembled WGS sequence"/>
</dbReference>
<comment type="caution">
    <text evidence="1">The sequence shown here is derived from an EMBL/GenBank/DDBJ whole genome shotgun (WGS) entry which is preliminary data.</text>
</comment>
<gene>
    <name evidence="1" type="ORF">UY19_C0011G0045</name>
</gene>
<accession>A0A0G1X5G3</accession>
<organism evidence="1 2">
    <name type="scientific">Candidatus Wolfebacteria bacterium GW2011_GWA2_47_9b</name>
    <dbReference type="NCBI Taxonomy" id="1619005"/>
    <lineage>
        <taxon>Bacteria</taxon>
        <taxon>Candidatus Wolfeibacteriota</taxon>
    </lineage>
</organism>
<evidence type="ECO:0000313" key="2">
    <source>
        <dbReference type="Proteomes" id="UP000033882"/>
    </source>
</evidence>
<dbReference type="EMBL" id="LCPB01000011">
    <property type="protein sequence ID" value="KKU89640.1"/>
    <property type="molecule type" value="Genomic_DNA"/>
</dbReference>
<proteinExistence type="predicted"/>
<name>A0A0G1X5G3_9BACT</name>
<dbReference type="AlphaFoldDB" id="A0A0G1X5G3"/>
<protein>
    <submittedName>
        <fullName evidence="1">Uncharacterized protein</fullName>
    </submittedName>
</protein>
<reference evidence="1 2" key="1">
    <citation type="journal article" date="2015" name="Nature">
        <title>rRNA introns, odd ribosomes, and small enigmatic genomes across a large radiation of phyla.</title>
        <authorList>
            <person name="Brown C.T."/>
            <person name="Hug L.A."/>
            <person name="Thomas B.C."/>
            <person name="Sharon I."/>
            <person name="Castelle C.J."/>
            <person name="Singh A."/>
            <person name="Wilkins M.J."/>
            <person name="Williams K.H."/>
            <person name="Banfield J.F."/>
        </authorList>
    </citation>
    <scope>NUCLEOTIDE SEQUENCE [LARGE SCALE GENOMIC DNA]</scope>
</reference>